<keyword evidence="3" id="KW-1185">Reference proteome</keyword>
<gene>
    <name evidence="2" type="ORF">Cf1_00021</name>
</gene>
<feature type="compositionally biased region" description="Basic and acidic residues" evidence="1">
    <location>
        <begin position="31"/>
        <end position="42"/>
    </location>
</feature>
<feature type="region of interest" description="Disordered" evidence="1">
    <location>
        <begin position="31"/>
        <end position="52"/>
    </location>
</feature>
<evidence type="ECO:0000313" key="3">
    <source>
        <dbReference type="Proteomes" id="UP000240395"/>
    </source>
</evidence>
<dbReference type="EMBL" id="MG250484">
    <property type="protein sequence ID" value="AUE22894.1"/>
    <property type="molecule type" value="Genomic_DNA"/>
</dbReference>
<dbReference type="Proteomes" id="UP000240395">
    <property type="component" value="Segment"/>
</dbReference>
<reference evidence="2 3" key="1">
    <citation type="submission" date="2017-10" db="EMBL/GenBank/DDBJ databases">
        <title>Antibacterial composition for extension of chilled fish shelf life and decreasing of risk of food-borne infections, bacteriophage strains for its preparation.</title>
        <authorList>
            <person name="Zulkarneev E.R."/>
            <person name="Aleshkin A.V."/>
            <person name="Rubalsky O.V."/>
            <person name="Kiseleva I.A."/>
            <person name="Rubalskii E.O."/>
            <person name="Lebedev S.N."/>
        </authorList>
    </citation>
    <scope>NUCLEOTIDE SEQUENCE [LARGE SCALE GENOMIC DNA]</scope>
</reference>
<evidence type="ECO:0000313" key="2">
    <source>
        <dbReference type="EMBL" id="AUE22894.1"/>
    </source>
</evidence>
<organism evidence="2 3">
    <name type="scientific">Citrobacter phage CF1 ERZ-2017</name>
    <dbReference type="NCBI Taxonomy" id="2267236"/>
    <lineage>
        <taxon>Viruses</taxon>
        <taxon>Duplodnaviria</taxon>
        <taxon>Heunggongvirae</taxon>
        <taxon>Uroviricota</taxon>
        <taxon>Caudoviricetes</taxon>
        <taxon>Pantevenvirales</taxon>
        <taxon>Straboviridae</taxon>
        <taxon>Tevenvirinae</taxon>
        <taxon>Moonvirus</taxon>
        <taxon>Moonvirus cf1</taxon>
    </lineage>
</organism>
<proteinExistence type="predicted"/>
<accession>A0A2H4YFW3</accession>
<name>A0A2H4YFW3_9CAUD</name>
<feature type="compositionally biased region" description="Polar residues" evidence="1">
    <location>
        <begin position="43"/>
        <end position="52"/>
    </location>
</feature>
<evidence type="ECO:0000256" key="1">
    <source>
        <dbReference type="SAM" id="MobiDB-lite"/>
    </source>
</evidence>
<sequence>MMKYGNEWLMNVPISARERIKAREHLTEKYDSTNIKNEEKPQSKPSYESYSYTPKTTQSALGKVADIAVFGFPLGVFR</sequence>
<protein>
    <submittedName>
        <fullName evidence="2">Uncharacterized protein</fullName>
    </submittedName>
</protein>